<dbReference type="InterPro" id="IPR036013">
    <property type="entry name" value="Band_7/SPFH_dom_sf"/>
</dbReference>
<evidence type="ECO:0000259" key="2">
    <source>
        <dbReference type="SMART" id="SM00244"/>
    </source>
</evidence>
<accession>A0A318L3Z0</accession>
<comment type="similarity">
    <text evidence="1">Belongs to the band 7/mec-2 family.</text>
</comment>
<dbReference type="OrthoDB" id="5501731at2"/>
<dbReference type="PANTHER" id="PTHR10264:SF83">
    <property type="entry name" value="BLL5629 PROTEIN"/>
    <property type="match status" value="1"/>
</dbReference>
<dbReference type="Gene3D" id="3.30.479.30">
    <property type="entry name" value="Band 7 domain"/>
    <property type="match status" value="1"/>
</dbReference>
<feature type="domain" description="Band 7" evidence="2">
    <location>
        <begin position="130"/>
        <end position="291"/>
    </location>
</feature>
<dbReference type="GO" id="GO:0005886">
    <property type="term" value="C:plasma membrane"/>
    <property type="evidence" value="ECO:0007669"/>
    <property type="project" value="InterPro"/>
</dbReference>
<dbReference type="Proteomes" id="UP000247612">
    <property type="component" value="Unassembled WGS sequence"/>
</dbReference>
<dbReference type="EMBL" id="QJKH01000016">
    <property type="protein sequence ID" value="PXX75916.1"/>
    <property type="molecule type" value="Genomic_DNA"/>
</dbReference>
<dbReference type="STRING" id="1034346.GCA_000313565_01732"/>
<dbReference type="RefSeq" id="WP_022938037.1">
    <property type="nucleotide sequence ID" value="NZ_CABKRQ010000004.1"/>
</dbReference>
<dbReference type="InterPro" id="IPR043202">
    <property type="entry name" value="Band-7_stomatin-like"/>
</dbReference>
<sequence length="365" mass="42335">MKQIINENERGLLFKKGLFVKMLMPGCVRYFGKAKEIKIVSLNDEFQIEDYDLNIFLSNPELAAQLDLVEIKDQTFVLHFVNDCFAGCLTRGRRAFWNVYDKHTFVTVDTSNAEVAEDFPKYLFAKISKQLYTKIDVAAHEKALLYIDKKLNRVLNGGTYYFWNNESEITVQHVDTRLLQMDICGQEMLTLDKVTLRINFVCRYVVKDAVRLCTEIADFQNQIYVVFQQVLREFVGKYRLDEILENKEQMSEYVYQAVKAREDEFYISIKDAGLKDIILPGEIRNIMNTVLIAEKRAQANVITRREEVASTRSLLNTAKLMDENKTLYKLKELEYLEKICENVGTITVNGGNDLLANLRNLMKGD</sequence>
<dbReference type="AlphaFoldDB" id="A0A318L3Z0"/>
<dbReference type="SMART" id="SM00244">
    <property type="entry name" value="PHB"/>
    <property type="match status" value="1"/>
</dbReference>
<proteinExistence type="inferred from homology"/>
<evidence type="ECO:0000313" key="4">
    <source>
        <dbReference type="Proteomes" id="UP000247612"/>
    </source>
</evidence>
<name>A0A318L3Z0_9FIRM</name>
<dbReference type="SUPFAM" id="SSF117892">
    <property type="entry name" value="Band 7/SPFH domain"/>
    <property type="match status" value="1"/>
</dbReference>
<keyword evidence="4" id="KW-1185">Reference proteome</keyword>
<dbReference type="InterPro" id="IPR001107">
    <property type="entry name" value="Band_7"/>
</dbReference>
<dbReference type="CDD" id="cd13438">
    <property type="entry name" value="SPFH_eoslipins_u2"/>
    <property type="match status" value="1"/>
</dbReference>
<comment type="caution">
    <text evidence="3">The sequence shown here is derived from an EMBL/GenBank/DDBJ whole genome shotgun (WGS) entry which is preliminary data.</text>
</comment>
<organism evidence="3 4">
    <name type="scientific">Dielma fastidiosa</name>
    <dbReference type="NCBI Taxonomy" id="1034346"/>
    <lineage>
        <taxon>Bacteria</taxon>
        <taxon>Bacillati</taxon>
        <taxon>Bacillota</taxon>
        <taxon>Erysipelotrichia</taxon>
        <taxon>Erysipelotrichales</taxon>
        <taxon>Erysipelotrichaceae</taxon>
        <taxon>Dielma</taxon>
    </lineage>
</organism>
<evidence type="ECO:0000313" key="3">
    <source>
        <dbReference type="EMBL" id="PXX75916.1"/>
    </source>
</evidence>
<protein>
    <submittedName>
        <fullName evidence="3">SPFH domain/Band 7 family protein</fullName>
    </submittedName>
</protein>
<dbReference type="Pfam" id="PF01145">
    <property type="entry name" value="Band_7"/>
    <property type="match status" value="1"/>
</dbReference>
<gene>
    <name evidence="3" type="ORF">DES51_1166</name>
</gene>
<dbReference type="PANTHER" id="PTHR10264">
    <property type="entry name" value="BAND 7 PROTEIN-RELATED"/>
    <property type="match status" value="1"/>
</dbReference>
<evidence type="ECO:0000256" key="1">
    <source>
        <dbReference type="ARBA" id="ARBA00008164"/>
    </source>
</evidence>
<reference evidence="3 4" key="1">
    <citation type="submission" date="2018-05" db="EMBL/GenBank/DDBJ databases">
        <title>Genomic Encyclopedia of Type Strains, Phase IV (KMG-IV): sequencing the most valuable type-strain genomes for metagenomic binning, comparative biology and taxonomic classification.</title>
        <authorList>
            <person name="Goeker M."/>
        </authorList>
    </citation>
    <scope>NUCLEOTIDE SEQUENCE [LARGE SCALE GENOMIC DNA]</scope>
    <source>
        <strain evidence="3 4">JC118</strain>
    </source>
</reference>